<dbReference type="VEuPathDB" id="AmoebaDB:NF0063630"/>
<dbReference type="PROSITE" id="PS51419">
    <property type="entry name" value="RAB"/>
    <property type="match status" value="1"/>
</dbReference>
<sequence length="539" mass="62480">MNNTSEYGDEDWKQIYMLLTRYSRWRWRRGLERNTDVEKEMRKMMMRTDLNNGEDEDDHEATATPQIMMFNNPVYFSPLIHNHHFKAMIIGDKKVGKSSVMLRLLTRQSPKRDMIKKLISTDHMSHFSALIQNVHEENHAIQLQIYDSNIVDIGSYVKVCRMYGIFTHCAIIVFNVRSKRSYFNSINKWLPMIRKRNPTLPIFLVANKCDNFQKYHGSTRFDIKTPLENVSDSKRDVTREEAEAMAREKNIIYREVSAATGEGIDELCADIINTIYCKIVQVVTKDILDQVNDICEKLTQKYNVVFKQRVVEIPKFIPPVNDRDYYEKFTESEVSGGEDSERDEYDQEDEYEEFNKYGTNHAYNRDHEFEEESGAHMHVSKLTQTEEENEMKGVVNIIKKHKLGRKEQNSPQNDDASSNSSISDMEEDEKMKQLVEKSFAEADQELPYFRINTSSQDKRNSKYYANTKALMGGLTEDNIKEIEKVIQKSHVSVDGKATTSSNVQQENSTAETSTNETAPGQEGTNVSNSEDPNKKCLVQ</sequence>
<feature type="region of interest" description="Disordered" evidence="1">
    <location>
        <begin position="330"/>
        <end position="349"/>
    </location>
</feature>
<dbReference type="InterPro" id="IPR050209">
    <property type="entry name" value="Rab_GTPases_membrane_traffic"/>
</dbReference>
<feature type="compositionally biased region" description="Acidic residues" evidence="1">
    <location>
        <begin position="336"/>
        <end position="349"/>
    </location>
</feature>
<gene>
    <name evidence="2" type="ORF">FDP41_003555</name>
</gene>
<dbReference type="EMBL" id="VFQX01000034">
    <property type="protein sequence ID" value="KAF0977563.1"/>
    <property type="molecule type" value="Genomic_DNA"/>
</dbReference>
<dbReference type="GO" id="GO:0005525">
    <property type="term" value="F:GTP binding"/>
    <property type="evidence" value="ECO:0007669"/>
    <property type="project" value="InterPro"/>
</dbReference>
<dbReference type="GO" id="GO:0003924">
    <property type="term" value="F:GTPase activity"/>
    <property type="evidence" value="ECO:0007669"/>
    <property type="project" value="InterPro"/>
</dbReference>
<name>A0A6A5BI61_NAEFO</name>
<dbReference type="OrthoDB" id="10258197at2759"/>
<dbReference type="AlphaFoldDB" id="A0A6A5BI61"/>
<dbReference type="SMART" id="SM00175">
    <property type="entry name" value="RAB"/>
    <property type="match status" value="1"/>
</dbReference>
<reference evidence="2 3" key="1">
    <citation type="journal article" date="2019" name="Sci. Rep.">
        <title>Nanopore sequencing improves the draft genome of the human pathogenic amoeba Naegleria fowleri.</title>
        <authorList>
            <person name="Liechti N."/>
            <person name="Schurch N."/>
            <person name="Bruggmann R."/>
            <person name="Wittwer M."/>
        </authorList>
    </citation>
    <scope>NUCLEOTIDE SEQUENCE [LARGE SCALE GENOMIC DNA]</scope>
    <source>
        <strain evidence="2 3">ATCC 30894</strain>
    </source>
</reference>
<dbReference type="Gene3D" id="3.40.50.300">
    <property type="entry name" value="P-loop containing nucleotide triphosphate hydrolases"/>
    <property type="match status" value="1"/>
</dbReference>
<dbReference type="GeneID" id="68110773"/>
<dbReference type="Proteomes" id="UP000444721">
    <property type="component" value="Unassembled WGS sequence"/>
</dbReference>
<dbReference type="OMA" id="INKWLPM"/>
<evidence type="ECO:0000313" key="2">
    <source>
        <dbReference type="EMBL" id="KAF0977563.1"/>
    </source>
</evidence>
<dbReference type="SMART" id="SM00174">
    <property type="entry name" value="RHO"/>
    <property type="match status" value="1"/>
</dbReference>
<proteinExistence type="predicted"/>
<dbReference type="RefSeq" id="XP_044562276.1">
    <property type="nucleotide sequence ID" value="XM_044706872.1"/>
</dbReference>
<dbReference type="SMART" id="SM00173">
    <property type="entry name" value="RAS"/>
    <property type="match status" value="1"/>
</dbReference>
<comment type="caution">
    <text evidence="2">The sequence shown here is derived from an EMBL/GenBank/DDBJ whole genome shotgun (WGS) entry which is preliminary data.</text>
</comment>
<feature type="region of interest" description="Disordered" evidence="1">
    <location>
        <begin position="401"/>
        <end position="432"/>
    </location>
</feature>
<protein>
    <submittedName>
        <fullName evidence="2">Uncharacterized protein</fullName>
    </submittedName>
</protein>
<dbReference type="SUPFAM" id="SSF52540">
    <property type="entry name" value="P-loop containing nucleoside triphosphate hydrolases"/>
    <property type="match status" value="1"/>
</dbReference>
<dbReference type="InterPro" id="IPR001806">
    <property type="entry name" value="Small_GTPase"/>
</dbReference>
<dbReference type="PROSITE" id="PS51421">
    <property type="entry name" value="RAS"/>
    <property type="match status" value="1"/>
</dbReference>
<dbReference type="PANTHER" id="PTHR47979">
    <property type="entry name" value="DRAB11-RELATED"/>
    <property type="match status" value="1"/>
</dbReference>
<evidence type="ECO:0000256" key="1">
    <source>
        <dbReference type="SAM" id="MobiDB-lite"/>
    </source>
</evidence>
<dbReference type="VEuPathDB" id="AmoebaDB:FDP41_003555"/>
<organism evidence="2 3">
    <name type="scientific">Naegleria fowleri</name>
    <name type="common">Brain eating amoeba</name>
    <dbReference type="NCBI Taxonomy" id="5763"/>
    <lineage>
        <taxon>Eukaryota</taxon>
        <taxon>Discoba</taxon>
        <taxon>Heterolobosea</taxon>
        <taxon>Tetramitia</taxon>
        <taxon>Eutetramitia</taxon>
        <taxon>Vahlkampfiidae</taxon>
        <taxon>Naegleria</taxon>
    </lineage>
</organism>
<dbReference type="CDD" id="cd00154">
    <property type="entry name" value="Rab"/>
    <property type="match status" value="1"/>
</dbReference>
<feature type="compositionally biased region" description="Low complexity" evidence="1">
    <location>
        <begin position="414"/>
        <end position="423"/>
    </location>
</feature>
<feature type="compositionally biased region" description="Low complexity" evidence="1">
    <location>
        <begin position="506"/>
        <end position="518"/>
    </location>
</feature>
<dbReference type="PRINTS" id="PR00449">
    <property type="entry name" value="RASTRNSFRMNG"/>
</dbReference>
<evidence type="ECO:0000313" key="3">
    <source>
        <dbReference type="Proteomes" id="UP000444721"/>
    </source>
</evidence>
<dbReference type="VEuPathDB" id="AmoebaDB:NfTy_070530"/>
<dbReference type="InterPro" id="IPR027417">
    <property type="entry name" value="P-loop_NTPase"/>
</dbReference>
<accession>A0A6A5BI61</accession>
<feature type="region of interest" description="Disordered" evidence="1">
    <location>
        <begin position="490"/>
        <end position="539"/>
    </location>
</feature>
<feature type="region of interest" description="Disordered" evidence="1">
    <location>
        <begin position="371"/>
        <end position="390"/>
    </location>
</feature>
<keyword evidence="3" id="KW-1185">Reference proteome</keyword>
<dbReference type="Pfam" id="PF00071">
    <property type="entry name" value="Ras"/>
    <property type="match status" value="1"/>
</dbReference>